<dbReference type="InterPro" id="IPR036445">
    <property type="entry name" value="GPCR_2_extracell_dom_sf"/>
</dbReference>
<dbReference type="EMBL" id="HBUF01512984">
    <property type="protein sequence ID" value="CAG6747163.1"/>
    <property type="molecule type" value="Transcribed_RNA"/>
</dbReference>
<dbReference type="EMBL" id="HBUF01347189">
    <property type="protein sequence ID" value="CAG6710534.1"/>
    <property type="molecule type" value="Transcribed_RNA"/>
</dbReference>
<feature type="transmembrane region" description="Helical" evidence="11">
    <location>
        <begin position="249"/>
        <end position="269"/>
    </location>
</feature>
<proteinExistence type="inferred from homology"/>
<evidence type="ECO:0000256" key="8">
    <source>
        <dbReference type="ARBA" id="ARBA00023170"/>
    </source>
</evidence>
<dbReference type="Gene3D" id="4.10.1240.10">
    <property type="entry name" value="GPCR, family 2, extracellular hormone receptor domain"/>
    <property type="match status" value="1"/>
</dbReference>
<dbReference type="InterPro" id="IPR000832">
    <property type="entry name" value="GPCR_2_secretin-like"/>
</dbReference>
<dbReference type="PROSITE" id="PS00650">
    <property type="entry name" value="G_PROTEIN_RECEP_F2_2"/>
    <property type="match status" value="1"/>
</dbReference>
<feature type="transmembrane region" description="Helical" evidence="11">
    <location>
        <begin position="289"/>
        <end position="310"/>
    </location>
</feature>
<dbReference type="PANTHER" id="PTHR45620:SF17">
    <property type="entry name" value="PDF RECEPTOR"/>
    <property type="match status" value="1"/>
</dbReference>
<feature type="transmembrane region" description="Helical" evidence="11">
    <location>
        <begin position="127"/>
        <end position="149"/>
    </location>
</feature>
<dbReference type="PRINTS" id="PR00249">
    <property type="entry name" value="GPCRSECRETIN"/>
</dbReference>
<dbReference type="SUPFAM" id="SSF111418">
    <property type="entry name" value="Hormone receptor domain"/>
    <property type="match status" value="1"/>
</dbReference>
<dbReference type="GO" id="GO:0007188">
    <property type="term" value="P:adenylate cyclase-modulating G protein-coupled receptor signaling pathway"/>
    <property type="evidence" value="ECO:0007669"/>
    <property type="project" value="TreeGrafter"/>
</dbReference>
<dbReference type="AlphaFoldDB" id="A0A8D8VNK7"/>
<dbReference type="EMBL" id="HBUF01218033">
    <property type="protein sequence ID" value="CAG6668081.1"/>
    <property type="molecule type" value="Transcribed_RNA"/>
</dbReference>
<evidence type="ECO:0000256" key="4">
    <source>
        <dbReference type="ARBA" id="ARBA00022692"/>
    </source>
</evidence>
<organism evidence="14">
    <name type="scientific">Cacopsylla melanoneura</name>
    <dbReference type="NCBI Taxonomy" id="428564"/>
    <lineage>
        <taxon>Eukaryota</taxon>
        <taxon>Metazoa</taxon>
        <taxon>Ecdysozoa</taxon>
        <taxon>Arthropoda</taxon>
        <taxon>Hexapoda</taxon>
        <taxon>Insecta</taxon>
        <taxon>Pterygota</taxon>
        <taxon>Neoptera</taxon>
        <taxon>Paraneoptera</taxon>
        <taxon>Hemiptera</taxon>
        <taxon>Sternorrhyncha</taxon>
        <taxon>Psylloidea</taxon>
        <taxon>Psyllidae</taxon>
        <taxon>Psyllinae</taxon>
        <taxon>Cacopsylla</taxon>
    </lineage>
</organism>
<keyword evidence="7 11" id="KW-0472">Membrane</keyword>
<dbReference type="Gene3D" id="1.20.1070.10">
    <property type="entry name" value="Rhodopsin 7-helix transmembrane proteins"/>
    <property type="match status" value="1"/>
</dbReference>
<dbReference type="SMART" id="SM00008">
    <property type="entry name" value="HormR"/>
    <property type="match status" value="1"/>
</dbReference>
<dbReference type="InterPro" id="IPR017981">
    <property type="entry name" value="GPCR_2-like_7TM"/>
</dbReference>
<keyword evidence="5 11" id="KW-1133">Transmembrane helix</keyword>
<dbReference type="GO" id="GO:0005886">
    <property type="term" value="C:plasma membrane"/>
    <property type="evidence" value="ECO:0007669"/>
    <property type="project" value="UniProtKB-SubCell"/>
</dbReference>
<dbReference type="EMBL" id="HBUF01512982">
    <property type="protein sequence ID" value="CAG6747159.1"/>
    <property type="molecule type" value="Transcribed_RNA"/>
</dbReference>
<comment type="subcellular location">
    <subcellularLocation>
        <location evidence="1">Cell membrane</location>
        <topology evidence="1">Multi-pass membrane protein</topology>
    </subcellularLocation>
</comment>
<evidence type="ECO:0000259" key="13">
    <source>
        <dbReference type="PROSITE" id="PS50261"/>
    </source>
</evidence>
<evidence type="ECO:0000256" key="7">
    <source>
        <dbReference type="ARBA" id="ARBA00023136"/>
    </source>
</evidence>
<dbReference type="PROSITE" id="PS50227">
    <property type="entry name" value="G_PROTEIN_RECEP_F2_3"/>
    <property type="match status" value="1"/>
</dbReference>
<feature type="transmembrane region" description="Helical" evidence="11">
    <location>
        <begin position="218"/>
        <end position="237"/>
    </location>
</feature>
<evidence type="ECO:0000256" key="1">
    <source>
        <dbReference type="ARBA" id="ARBA00004651"/>
    </source>
</evidence>
<dbReference type="PROSITE" id="PS50261">
    <property type="entry name" value="G_PROTEIN_RECEP_F2_4"/>
    <property type="match status" value="1"/>
</dbReference>
<keyword evidence="8 14" id="KW-0675">Receptor</keyword>
<dbReference type="PANTHER" id="PTHR45620">
    <property type="entry name" value="PDF RECEPTOR-LIKE PROTEIN-RELATED"/>
    <property type="match status" value="1"/>
</dbReference>
<evidence type="ECO:0000256" key="9">
    <source>
        <dbReference type="ARBA" id="ARBA00023180"/>
    </source>
</evidence>
<dbReference type="EMBL" id="HBUF01218032">
    <property type="protein sequence ID" value="CAG6668080.1"/>
    <property type="molecule type" value="Transcribed_RNA"/>
</dbReference>
<comment type="similarity">
    <text evidence="2">Belongs to the G-protein coupled receptor 2 family.</text>
</comment>
<dbReference type="GO" id="GO:0007166">
    <property type="term" value="P:cell surface receptor signaling pathway"/>
    <property type="evidence" value="ECO:0007669"/>
    <property type="project" value="InterPro"/>
</dbReference>
<dbReference type="InterPro" id="IPR017983">
    <property type="entry name" value="GPCR_2_secretin-like_CS"/>
</dbReference>
<dbReference type="Pfam" id="PF02793">
    <property type="entry name" value="HRM"/>
    <property type="match status" value="1"/>
</dbReference>
<evidence type="ECO:0000256" key="11">
    <source>
        <dbReference type="SAM" id="Phobius"/>
    </source>
</evidence>
<keyword evidence="4 11" id="KW-0812">Transmembrane</keyword>
<keyword evidence="9" id="KW-0325">Glycoprotein</keyword>
<reference evidence="14" key="1">
    <citation type="submission" date="2021-05" db="EMBL/GenBank/DDBJ databases">
        <authorList>
            <person name="Alioto T."/>
            <person name="Alioto T."/>
            <person name="Gomez Garrido J."/>
        </authorList>
    </citation>
    <scope>NUCLEOTIDE SEQUENCE</scope>
</reference>
<dbReference type="EMBL" id="HBUF01347188">
    <property type="protein sequence ID" value="CAG6710533.1"/>
    <property type="molecule type" value="Transcribed_RNA"/>
</dbReference>
<protein>
    <submittedName>
        <fullName evidence="14">PDF receptor</fullName>
    </submittedName>
</protein>
<dbReference type="GO" id="GO:0008528">
    <property type="term" value="F:G protein-coupled peptide receptor activity"/>
    <property type="evidence" value="ECO:0007669"/>
    <property type="project" value="TreeGrafter"/>
</dbReference>
<dbReference type="EMBL" id="HBUF01512983">
    <property type="protein sequence ID" value="CAG6747161.1"/>
    <property type="molecule type" value="Transcribed_RNA"/>
</dbReference>
<dbReference type="EMBL" id="HBUF01066681">
    <property type="protein sequence ID" value="CAG6627876.1"/>
    <property type="molecule type" value="Transcribed_RNA"/>
</dbReference>
<keyword evidence="6" id="KW-0297">G-protein coupled receptor</keyword>
<dbReference type="EMBL" id="HBUF01512985">
    <property type="protein sequence ID" value="CAG6747165.1"/>
    <property type="molecule type" value="Transcribed_RNA"/>
</dbReference>
<evidence type="ECO:0000313" key="14">
    <source>
        <dbReference type="EMBL" id="CAG6627875.1"/>
    </source>
</evidence>
<evidence type="ECO:0000256" key="10">
    <source>
        <dbReference type="ARBA" id="ARBA00023224"/>
    </source>
</evidence>
<evidence type="ECO:0000256" key="6">
    <source>
        <dbReference type="ARBA" id="ARBA00023040"/>
    </source>
</evidence>
<dbReference type="InterPro" id="IPR001879">
    <property type="entry name" value="GPCR_2_extracellular_dom"/>
</dbReference>
<feature type="transmembrane region" description="Helical" evidence="11">
    <location>
        <begin position="161"/>
        <end position="182"/>
    </location>
</feature>
<evidence type="ECO:0000256" key="5">
    <source>
        <dbReference type="ARBA" id="ARBA00022989"/>
    </source>
</evidence>
<keyword evidence="10" id="KW-0807">Transducer</keyword>
<dbReference type="Pfam" id="PF00002">
    <property type="entry name" value="7tm_2"/>
    <property type="match status" value="1"/>
</dbReference>
<keyword evidence="3" id="KW-1003">Cell membrane</keyword>
<feature type="domain" description="G-protein coupled receptors family 2 profile 1" evidence="12">
    <location>
        <begin position="15"/>
        <end position="96"/>
    </location>
</feature>
<dbReference type="EMBL" id="HBUF01066680">
    <property type="protein sequence ID" value="CAG6627875.1"/>
    <property type="molecule type" value="Transcribed_RNA"/>
</dbReference>
<dbReference type="PROSITE" id="PS00649">
    <property type="entry name" value="G_PROTEIN_RECEP_F2_1"/>
    <property type="match status" value="1"/>
</dbReference>
<accession>A0A8D8VNK7</accession>
<feature type="domain" description="G-protein coupled receptors family 2 profile 2" evidence="13">
    <location>
        <begin position="122"/>
        <end position="384"/>
    </location>
</feature>
<feature type="transmembrane region" description="Helical" evidence="11">
    <location>
        <begin position="330"/>
        <end position="347"/>
    </location>
</feature>
<evidence type="ECO:0000256" key="2">
    <source>
        <dbReference type="ARBA" id="ARBA00005314"/>
    </source>
</evidence>
<feature type="transmembrane region" description="Helical" evidence="11">
    <location>
        <begin position="359"/>
        <end position="383"/>
    </location>
</feature>
<evidence type="ECO:0000259" key="12">
    <source>
        <dbReference type="PROSITE" id="PS50227"/>
    </source>
</evidence>
<name>A0A8D8VNK7_9HEMI</name>
<evidence type="ECO:0000256" key="3">
    <source>
        <dbReference type="ARBA" id="ARBA00022475"/>
    </source>
</evidence>
<sequence length="463" mass="53141">MSKILATNPVFNEQNCNSKSASFNESTYCNWTWDGIYCWPPTRANTSVELPCPTGKGLDPSKVAFRRCSSNGTWLGKTATDYNHGWTNYTGCYTSSAHQLLMKLFNSSEEEGKRKIQIAENTRSIEIAGLCVSLFALLISIGIFCRFRSLRNNRTRIHKNLFFAMIIQVLVRLALYIDQAIISNSSRLANLPRFGIENTQILCEASYVLLEYARTASFMWMFIEGFYLNNMVTVTVFQDKSYYCIYKVVGWGIPFLMTGLWAMVTAYYMREERCWWGYNLTSFFWILEGPRLAAVSLNFLFLLNIVRVLVVKLRQSHTTELEQLRKGVRAAIVLVPLLGITNVINMTEAPIEHSVWKFLLWSYTTHFLTSFQGFFVAVLYCFFNGEVRMAVNKGFSTYMMSRQHTFPTRRNSVFISQAEPDSVDSNEFLSAGLRRFCCRQANNSTPQEELLKPVVKTKANNNI</sequence>
<dbReference type="InterPro" id="IPR050332">
    <property type="entry name" value="GPCR_2"/>
</dbReference>